<dbReference type="Pfam" id="PF24366">
    <property type="entry name" value="DUF7522"/>
    <property type="match status" value="1"/>
</dbReference>
<reference evidence="1" key="1">
    <citation type="submission" date="2022-09" db="EMBL/GenBank/DDBJ databases">
        <title>Diverse halophilic archaea isolated from saline environments.</title>
        <authorList>
            <person name="Cui H.-L."/>
        </authorList>
    </citation>
    <scope>NUCLEOTIDE SEQUENCE</scope>
    <source>
        <strain evidence="1">ZS-35-S2</strain>
    </source>
</reference>
<dbReference type="KEGG" id="ssai:N0B31_07905"/>
<keyword evidence="2" id="KW-1185">Reference proteome</keyword>
<dbReference type="GeneID" id="74942337"/>
<dbReference type="RefSeq" id="WP_260595326.1">
    <property type="nucleotide sequence ID" value="NZ_CP104003.1"/>
</dbReference>
<dbReference type="EMBL" id="CP104003">
    <property type="protein sequence ID" value="UWM56206.1"/>
    <property type="molecule type" value="Genomic_DNA"/>
</dbReference>
<name>A0A9E7U9R0_9EURY</name>
<protein>
    <submittedName>
        <fullName evidence="1">Uncharacterized protein</fullName>
    </submittedName>
</protein>
<accession>A0A9E7U9R0</accession>
<dbReference type="AlphaFoldDB" id="A0A9E7U9R0"/>
<evidence type="ECO:0000313" key="1">
    <source>
        <dbReference type="EMBL" id="UWM56206.1"/>
    </source>
</evidence>
<dbReference type="InterPro" id="IPR055944">
    <property type="entry name" value="DUF7522"/>
</dbReference>
<organism evidence="1 2">
    <name type="scientific">Salinirubellus salinus</name>
    <dbReference type="NCBI Taxonomy" id="1364945"/>
    <lineage>
        <taxon>Archaea</taxon>
        <taxon>Methanobacteriati</taxon>
        <taxon>Methanobacteriota</taxon>
        <taxon>Stenosarchaea group</taxon>
        <taxon>Halobacteria</taxon>
        <taxon>Halobacteriales</taxon>
        <taxon>Natronomonadaceae</taxon>
        <taxon>Salinirubellus</taxon>
    </lineage>
</organism>
<sequence length="136" mass="14960">MTDPSAAGAERLLEVLREEYGDTLRSVVEYGPSRKRIVYLRDDIDRQAASGRLVRLDQLYQAERLNNDPVMNDPELDRLHASIYVFDGATVVHVVDRGGAVLGFSVDTAAPVAVGSVTRYLREAFGEVPDSLADLP</sequence>
<proteinExistence type="predicted"/>
<dbReference type="Proteomes" id="UP001057580">
    <property type="component" value="Chromosome"/>
</dbReference>
<evidence type="ECO:0000313" key="2">
    <source>
        <dbReference type="Proteomes" id="UP001057580"/>
    </source>
</evidence>
<gene>
    <name evidence="1" type="ORF">N0B31_07905</name>
</gene>